<dbReference type="Gene3D" id="2.30.30.320">
    <property type="entry name" value="DUF1653-like domain"/>
    <property type="match status" value="1"/>
</dbReference>
<dbReference type="Proteomes" id="UP000220127">
    <property type="component" value="Unassembled WGS sequence"/>
</dbReference>
<evidence type="ECO:0000313" key="2">
    <source>
        <dbReference type="EMBL" id="PED16365.1"/>
    </source>
</evidence>
<sequence length="127" mass="15234">MTIYKNHKGNLYRVLQDQLDSTLRGLADKLGKAPAFTATHTETKEEIEVFATQTRLLEIPFYSVDEQHSKNGLVLYEDLEGKKWVRPYRMFHESFFKDGKFVKRYKKMKQEEMFEMMKKHPYVFKQT</sequence>
<dbReference type="EMBL" id="NVMD01000002">
    <property type="protein sequence ID" value="PED16365.1"/>
    <property type="molecule type" value="Genomic_DNA"/>
</dbReference>
<proteinExistence type="predicted"/>
<dbReference type="AlphaFoldDB" id="A0A9X6U506"/>
<dbReference type="RefSeq" id="WP_097876971.1">
    <property type="nucleotide sequence ID" value="NZ_NUIV01000047.1"/>
</dbReference>
<feature type="domain" description="DUF1653" evidence="1">
    <location>
        <begin position="68"/>
        <end position="106"/>
    </location>
</feature>
<evidence type="ECO:0000259" key="1">
    <source>
        <dbReference type="Pfam" id="PF07866"/>
    </source>
</evidence>
<dbReference type="InterPro" id="IPR023387">
    <property type="entry name" value="DUF1653-like_dom"/>
</dbReference>
<gene>
    <name evidence="2" type="ORF">CON01_00515</name>
</gene>
<protein>
    <recommendedName>
        <fullName evidence="1">DUF1653 domain-containing protein</fullName>
    </recommendedName>
</protein>
<dbReference type="InterPro" id="IPR037135">
    <property type="entry name" value="DUF1653-like_dom_sf"/>
</dbReference>
<organism evidence="2 3">
    <name type="scientific">Bacillus thuringiensis</name>
    <dbReference type="NCBI Taxonomy" id="1428"/>
    <lineage>
        <taxon>Bacteria</taxon>
        <taxon>Bacillati</taxon>
        <taxon>Bacillota</taxon>
        <taxon>Bacilli</taxon>
        <taxon>Bacillales</taxon>
        <taxon>Bacillaceae</taxon>
        <taxon>Bacillus</taxon>
        <taxon>Bacillus cereus group</taxon>
    </lineage>
</organism>
<dbReference type="Pfam" id="PF07866">
    <property type="entry name" value="DUF1653"/>
    <property type="match status" value="1"/>
</dbReference>
<name>A0A9X6U506_BACTU</name>
<accession>A0A9X6U506</accession>
<evidence type="ECO:0000313" key="3">
    <source>
        <dbReference type="Proteomes" id="UP000220127"/>
    </source>
</evidence>
<comment type="caution">
    <text evidence="2">The sequence shown here is derived from an EMBL/GenBank/DDBJ whole genome shotgun (WGS) entry which is preliminary data.</text>
</comment>
<reference evidence="2 3" key="1">
    <citation type="submission" date="2017-09" db="EMBL/GenBank/DDBJ databases">
        <title>Large-scale bioinformatics analysis of Bacillus genomes uncovers conserved roles of natural products in bacterial physiology.</title>
        <authorList>
            <consortium name="Agbiome Team Llc"/>
            <person name="Bleich R.M."/>
            <person name="Grubbs K.J."/>
            <person name="Santa Maria K.C."/>
            <person name="Allen S.E."/>
            <person name="Farag S."/>
            <person name="Shank E.A."/>
            <person name="Bowers A."/>
        </authorList>
    </citation>
    <scope>NUCLEOTIDE SEQUENCE [LARGE SCALE GENOMIC DNA]</scope>
    <source>
        <strain evidence="2 3">AFS094940</strain>
    </source>
</reference>